<organism evidence="1 2">
    <name type="scientific">Brevundimonas abyssalis TAR-001</name>
    <dbReference type="NCBI Taxonomy" id="1391729"/>
    <lineage>
        <taxon>Bacteria</taxon>
        <taxon>Pseudomonadati</taxon>
        <taxon>Pseudomonadota</taxon>
        <taxon>Alphaproteobacteria</taxon>
        <taxon>Caulobacterales</taxon>
        <taxon>Caulobacteraceae</taxon>
        <taxon>Brevundimonas</taxon>
    </lineage>
</organism>
<dbReference type="OrthoDB" id="5379851at2"/>
<dbReference type="RefSeq" id="WP_021696392.1">
    <property type="nucleotide sequence ID" value="NZ_BATC01000005.1"/>
</dbReference>
<evidence type="ECO:0008006" key="3">
    <source>
        <dbReference type="Google" id="ProtNLM"/>
    </source>
</evidence>
<dbReference type="Gene3D" id="3.40.50.450">
    <property type="match status" value="1"/>
</dbReference>
<evidence type="ECO:0000313" key="2">
    <source>
        <dbReference type="Proteomes" id="UP000016569"/>
    </source>
</evidence>
<name>A0A8E0KHJ2_9CAUL</name>
<protein>
    <recommendedName>
        <fullName evidence="3">Nucleoside 2-deoxyribosyltransferase</fullName>
    </recommendedName>
</protein>
<reference evidence="2" key="1">
    <citation type="journal article" date="2013" name="Genome Announc.">
        <title>Draft Genome Sequence of the Dimorphic Prosthecate Bacterium Brevundimonas abyssalis TAR-001T.</title>
        <authorList>
            <person name="Tsubouchi T."/>
            <person name="Nishi S."/>
            <person name="Usui K."/>
            <person name="Shimane Y."/>
            <person name="Takaki Y."/>
            <person name="Maruyama T."/>
            <person name="Hatada Y."/>
        </authorList>
    </citation>
    <scope>NUCLEOTIDE SEQUENCE [LARGE SCALE GENOMIC DNA]</scope>
    <source>
        <strain evidence="2">TAR-001</strain>
    </source>
</reference>
<dbReference type="EMBL" id="BATC01000005">
    <property type="protein sequence ID" value="GAD58296.1"/>
    <property type="molecule type" value="Genomic_DNA"/>
</dbReference>
<dbReference type="Proteomes" id="UP000016569">
    <property type="component" value="Unassembled WGS sequence"/>
</dbReference>
<proteinExistence type="predicted"/>
<comment type="caution">
    <text evidence="1">The sequence shown here is derived from an EMBL/GenBank/DDBJ whole genome shotgun (WGS) entry which is preliminary data.</text>
</comment>
<gene>
    <name evidence="1" type="ORF">MBEBAB_0546</name>
</gene>
<accession>A0A8E0KHJ2</accession>
<sequence>MFNVIMRHYDWNDPTASIALDRMFEFTDPALAAQFRDGDLPDVDGLRRLPCLFMPEGIHDEVCRVGTVTAARIANGEVRFEYALDPDVPPLRNAFLFAHKAQLDMDRHRHNFDWSRNHWAVKDVDLYRFLLRSVNPRRQRPSVFTIPEHEAIEPQLASVMMPFDAGFAPVYAAIQQACAACNLVARRADEIWEAPGIIQDIVSLIDRARVVICDLTGRNPNVFYEAGIAHTLGREVIIITQSEHDVPFDLRHLRYIRYLNNNEGLAALTQALQARMQTILGH</sequence>
<evidence type="ECO:0000313" key="1">
    <source>
        <dbReference type="EMBL" id="GAD58296.1"/>
    </source>
</evidence>
<keyword evidence="2" id="KW-1185">Reference proteome</keyword>
<dbReference type="AlphaFoldDB" id="A0A8E0KHJ2"/>